<keyword evidence="1" id="KW-0812">Transmembrane</keyword>
<feature type="transmembrane region" description="Helical" evidence="1">
    <location>
        <begin position="158"/>
        <end position="180"/>
    </location>
</feature>
<dbReference type="InterPro" id="IPR011004">
    <property type="entry name" value="Trimer_LpxA-like_sf"/>
</dbReference>
<dbReference type="PANTHER" id="PTHR43300">
    <property type="entry name" value="ACETYLTRANSFERASE"/>
    <property type="match status" value="1"/>
</dbReference>
<sequence>MFQHTAAFNEGSVVSRCARRIMGDTINVHCSFTPMTEEPNLTRTGNNVFGANGVKLRNSCYYPGGIVRFGRVDIDDSSMLLDRSVVGIDTVIESNVLVASLTTVKQDTTVPSRSLLLGNPAMQLIKNGNTDVDETHEIQGEPLIQALLFYFLSSNYELLFVSIPFIATFYSPAYAFWFAQKSDYDFIVSAGISFATLSVAIVSLAIWLMFISLGMKWLLIGNFRSLDGGKLAGVNSWVFFRWELANHCVHSSCSMLLQVIDEFWLTAIFWKMMGASIGKRSLIDPNVLLFEADFVEIGDDCRIEEEATLLGHKFSNGGLEFGPIKIPSRTRIGARAVALPGCDIVDENVQLMPLTHVLPSESLTVGTWHGSPAEKVDVESAIC</sequence>
<proteinExistence type="predicted"/>
<accession>A0A7S2KVJ1</accession>
<organism evidence="2">
    <name type="scientific">Leptocylindrus danicus</name>
    <dbReference type="NCBI Taxonomy" id="163516"/>
    <lineage>
        <taxon>Eukaryota</taxon>
        <taxon>Sar</taxon>
        <taxon>Stramenopiles</taxon>
        <taxon>Ochrophyta</taxon>
        <taxon>Bacillariophyta</taxon>
        <taxon>Coscinodiscophyceae</taxon>
        <taxon>Chaetocerotophycidae</taxon>
        <taxon>Leptocylindrales</taxon>
        <taxon>Leptocylindraceae</taxon>
        <taxon>Leptocylindrus</taxon>
    </lineage>
</organism>
<dbReference type="PANTHER" id="PTHR43300:SF10">
    <property type="entry name" value="2,3,4,5-TETRAHYDROPYRIDINE-2,6-DICARBOXYLATE N-ACETYLTRANSFERASE"/>
    <property type="match status" value="1"/>
</dbReference>
<gene>
    <name evidence="2" type="ORF">LDAN0321_LOCUS12443</name>
</gene>
<reference evidence="2" key="1">
    <citation type="submission" date="2021-01" db="EMBL/GenBank/DDBJ databases">
        <authorList>
            <person name="Corre E."/>
            <person name="Pelletier E."/>
            <person name="Niang G."/>
            <person name="Scheremetjew M."/>
            <person name="Finn R."/>
            <person name="Kale V."/>
            <person name="Holt S."/>
            <person name="Cochrane G."/>
            <person name="Meng A."/>
            <person name="Brown T."/>
            <person name="Cohen L."/>
        </authorList>
    </citation>
    <scope>NUCLEOTIDE SEQUENCE</scope>
    <source>
        <strain evidence="2">B650</strain>
    </source>
</reference>
<dbReference type="AlphaFoldDB" id="A0A7S2KVJ1"/>
<evidence type="ECO:0000256" key="1">
    <source>
        <dbReference type="SAM" id="Phobius"/>
    </source>
</evidence>
<name>A0A7S2KVJ1_9STRA</name>
<evidence type="ECO:0000313" key="2">
    <source>
        <dbReference type="EMBL" id="CAD9588020.1"/>
    </source>
</evidence>
<protein>
    <submittedName>
        <fullName evidence="2">Uncharacterized protein</fullName>
    </submittedName>
</protein>
<dbReference type="EMBL" id="HBGY01019644">
    <property type="protein sequence ID" value="CAD9588020.1"/>
    <property type="molecule type" value="Transcribed_RNA"/>
</dbReference>
<keyword evidence="1" id="KW-0472">Membrane</keyword>
<feature type="transmembrane region" description="Helical" evidence="1">
    <location>
        <begin position="186"/>
        <end position="210"/>
    </location>
</feature>
<dbReference type="InterPro" id="IPR050179">
    <property type="entry name" value="Trans_hexapeptide_repeat"/>
</dbReference>
<dbReference type="Gene3D" id="2.160.10.10">
    <property type="entry name" value="Hexapeptide repeat proteins"/>
    <property type="match status" value="2"/>
</dbReference>
<keyword evidence="1" id="KW-1133">Transmembrane helix</keyword>
<dbReference type="SUPFAM" id="SSF51161">
    <property type="entry name" value="Trimeric LpxA-like enzymes"/>
    <property type="match status" value="2"/>
</dbReference>